<evidence type="ECO:0000313" key="3">
    <source>
        <dbReference type="Proteomes" id="UP000199417"/>
    </source>
</evidence>
<accession>A0A1G7CJ43</accession>
<sequence length="172" mass="18403">MNSLVDALSSGTAPWWAVPASMVVGVLLGVFAVRRGRPATVAAPTAPDPQVRSIYVRFLAATDRAHNAVVDVDSGVLAEADLVHALESDDPSLRALAQAIVELDELVNELRILAPAPVVDSAVTFFGFVTDSTIDGVHDCDEFRDRYTARKSALVDAIRDSHGERRLAAKAR</sequence>
<dbReference type="AlphaFoldDB" id="A0A1G7CJ43"/>
<gene>
    <name evidence="2" type="ORF">SAMN05444580_11618</name>
</gene>
<dbReference type="EMBL" id="FNAB01000016">
    <property type="protein sequence ID" value="SDE38750.1"/>
    <property type="molecule type" value="Genomic_DNA"/>
</dbReference>
<keyword evidence="1" id="KW-0472">Membrane</keyword>
<evidence type="ECO:0000313" key="2">
    <source>
        <dbReference type="EMBL" id="SDE38750.1"/>
    </source>
</evidence>
<feature type="transmembrane region" description="Helical" evidence="1">
    <location>
        <begin position="13"/>
        <end position="33"/>
    </location>
</feature>
<reference evidence="2 3" key="1">
    <citation type="submission" date="2016-10" db="EMBL/GenBank/DDBJ databases">
        <authorList>
            <person name="de Groot N.N."/>
        </authorList>
    </citation>
    <scope>NUCLEOTIDE SEQUENCE [LARGE SCALE GENOMIC DNA]</scope>
    <source>
        <strain evidence="2 3">JCM 11308</strain>
    </source>
</reference>
<dbReference type="Proteomes" id="UP000199417">
    <property type="component" value="Unassembled WGS sequence"/>
</dbReference>
<keyword evidence="1" id="KW-1133">Transmembrane helix</keyword>
<protein>
    <submittedName>
        <fullName evidence="2">Uncharacterized protein</fullName>
    </submittedName>
</protein>
<proteinExistence type="predicted"/>
<keyword evidence="3" id="KW-1185">Reference proteome</keyword>
<name>A0A1G7CJ43_9NOCA</name>
<dbReference type="RefSeq" id="WP_072846037.1">
    <property type="nucleotide sequence ID" value="NZ_FNAB01000016.1"/>
</dbReference>
<keyword evidence="1" id="KW-0812">Transmembrane</keyword>
<dbReference type="STRING" id="168276.SAMN05444580_11618"/>
<organism evidence="2 3">
    <name type="scientific">Rhodococcus tukisamuensis</name>
    <dbReference type="NCBI Taxonomy" id="168276"/>
    <lineage>
        <taxon>Bacteria</taxon>
        <taxon>Bacillati</taxon>
        <taxon>Actinomycetota</taxon>
        <taxon>Actinomycetes</taxon>
        <taxon>Mycobacteriales</taxon>
        <taxon>Nocardiaceae</taxon>
        <taxon>Rhodococcus</taxon>
    </lineage>
</organism>
<evidence type="ECO:0000256" key="1">
    <source>
        <dbReference type="SAM" id="Phobius"/>
    </source>
</evidence>